<protein>
    <submittedName>
        <fullName evidence="2">Uncharacterized protein</fullName>
    </submittedName>
</protein>
<evidence type="ECO:0000256" key="1">
    <source>
        <dbReference type="SAM" id="MobiDB-lite"/>
    </source>
</evidence>
<dbReference type="EMBL" id="JADJOT010000008">
    <property type="protein sequence ID" value="MBK7954023.1"/>
    <property type="molecule type" value="Genomic_DNA"/>
</dbReference>
<name>A0A935T6Q8_9PROT</name>
<dbReference type="AlphaFoldDB" id="A0A935T6Q8"/>
<accession>A0A935T6Q8</accession>
<dbReference type="Proteomes" id="UP000706151">
    <property type="component" value="Unassembled WGS sequence"/>
</dbReference>
<feature type="region of interest" description="Disordered" evidence="1">
    <location>
        <begin position="1"/>
        <end position="23"/>
    </location>
</feature>
<sequence>MNKEHEFAQPSTDVGNEAASPRRMSRREALAIVGKHAVYTAPAVLAVLSITKSDNVRAQASEG</sequence>
<reference evidence="2 3" key="1">
    <citation type="submission" date="2020-10" db="EMBL/GenBank/DDBJ databases">
        <title>Connecting structure to function with the recovery of over 1000 high-quality activated sludge metagenome-assembled genomes encoding full-length rRNA genes using long-read sequencing.</title>
        <authorList>
            <person name="Singleton C.M."/>
            <person name="Petriglieri F."/>
            <person name="Kristensen J.M."/>
            <person name="Kirkegaard R.H."/>
            <person name="Michaelsen T.Y."/>
            <person name="Andersen M.H."/>
            <person name="Karst S.M."/>
            <person name="Dueholm M.S."/>
            <person name="Nielsen P.H."/>
            <person name="Albertsen M."/>
        </authorList>
    </citation>
    <scope>NUCLEOTIDE SEQUENCE [LARGE SCALE GENOMIC DNA]</scope>
    <source>
        <strain evidence="2">Fred_18-Q3-R57-64_BAT3C.720</strain>
    </source>
</reference>
<evidence type="ECO:0000313" key="3">
    <source>
        <dbReference type="Proteomes" id="UP000706151"/>
    </source>
</evidence>
<organism evidence="2 3">
    <name type="scientific">Candidatus Accumulibacter affinis</name>
    <dbReference type="NCBI Taxonomy" id="2954384"/>
    <lineage>
        <taxon>Bacteria</taxon>
        <taxon>Pseudomonadati</taxon>
        <taxon>Pseudomonadota</taxon>
        <taxon>Betaproteobacteria</taxon>
        <taxon>Candidatus Accumulibacter</taxon>
    </lineage>
</organism>
<comment type="caution">
    <text evidence="2">The sequence shown here is derived from an EMBL/GenBank/DDBJ whole genome shotgun (WGS) entry which is preliminary data.</text>
</comment>
<proteinExistence type="predicted"/>
<evidence type="ECO:0000313" key="2">
    <source>
        <dbReference type="EMBL" id="MBK7954023.1"/>
    </source>
</evidence>
<gene>
    <name evidence="2" type="ORF">IPK02_08730</name>
</gene>